<dbReference type="eggNOG" id="COG1663">
    <property type="taxonomic scope" value="Bacteria"/>
</dbReference>
<accession>F9Y6L7</accession>
<sequence length="322" mass="33711">MRAPGFWQNPPARPGWQAYVLAPLGCLYARMTARRLRQSGMRADVPVICIGNINAGGTGKTPTAMALIALLRARGHQVHVVSRGYGGSLSGPVQVDPARHSAADVGDEPLLLALQAPTWVARDRAAGVQAAQAAGAAVVLLDDGFQNPAVVKDLSIVVVDAAQGFGNQRPIPAGPLREGLAAGLARADLVLTIGAQDLFTTPLPVPRLQGTLVPMETGMPWAGLRALAFAGIGNPAKFFATLRGLGADVVVEKPLDDHQPLTEALMARLMAEAKAASARLVTTEKDAIRLPEAFRGEVLVLPVRLQIADDTALIAALERLGL</sequence>
<evidence type="ECO:0000256" key="12">
    <source>
        <dbReference type="ARBA" id="ARBA00029757"/>
    </source>
</evidence>
<evidence type="ECO:0000256" key="1">
    <source>
        <dbReference type="ARBA" id="ARBA00002274"/>
    </source>
</evidence>
<evidence type="ECO:0000313" key="15">
    <source>
        <dbReference type="Proteomes" id="UP000000692"/>
    </source>
</evidence>
<evidence type="ECO:0000256" key="5">
    <source>
        <dbReference type="ARBA" id="ARBA00022516"/>
    </source>
</evidence>
<reference evidence="14 15" key="1">
    <citation type="journal article" date="2011" name="J. Bacteriol.">
        <title>Complete genome sequence of the industrial strain Ketogulonicigenium vulgare WSH-001.</title>
        <authorList>
            <person name="Liu L."/>
            <person name="Li Y."/>
            <person name="Zhang J."/>
            <person name="Zhou Z."/>
            <person name="Liu J."/>
            <person name="Li X."/>
            <person name="Zhou J."/>
            <person name="Du G."/>
            <person name="Wang L."/>
            <person name="Chen J."/>
        </authorList>
    </citation>
    <scope>NUCLEOTIDE SEQUENCE [LARGE SCALE GENOMIC DNA]</scope>
    <source>
        <strain evidence="14 15">WSH-001</strain>
    </source>
</reference>
<evidence type="ECO:0000313" key="14">
    <source>
        <dbReference type="EMBL" id="AEM42137.1"/>
    </source>
</evidence>
<dbReference type="InterPro" id="IPR003758">
    <property type="entry name" value="LpxK"/>
</dbReference>
<keyword evidence="15" id="KW-1185">Reference proteome</keyword>
<dbReference type="EC" id="2.7.1.130" evidence="3 13"/>
<dbReference type="PATRIC" id="fig|759362.5.peg.2391"/>
<dbReference type="SUPFAM" id="SSF52540">
    <property type="entry name" value="P-loop containing nucleoside triphosphate hydrolases"/>
    <property type="match status" value="1"/>
</dbReference>
<comment type="pathway">
    <text evidence="2 13">Glycolipid biosynthesis; lipid IV(A) biosynthesis; lipid IV(A) from (3R)-3-hydroxytetradecanoyl-[acyl-carrier-protein] and UDP-N-acetyl-alpha-D-glucosamine: step 6/6.</text>
</comment>
<dbReference type="InterPro" id="IPR027417">
    <property type="entry name" value="P-loop_NTPase"/>
</dbReference>
<keyword evidence="7 13" id="KW-0808">Transferase</keyword>
<keyword evidence="10 13" id="KW-0067">ATP-binding</keyword>
<proteinExistence type="inferred from homology"/>
<evidence type="ECO:0000256" key="13">
    <source>
        <dbReference type="HAMAP-Rule" id="MF_00409"/>
    </source>
</evidence>
<keyword evidence="9 13" id="KW-0418">Kinase</keyword>
<dbReference type="GO" id="GO:0009029">
    <property type="term" value="F:lipid-A 4'-kinase activity"/>
    <property type="evidence" value="ECO:0007669"/>
    <property type="project" value="UniProtKB-UniRule"/>
</dbReference>
<evidence type="ECO:0000256" key="8">
    <source>
        <dbReference type="ARBA" id="ARBA00022741"/>
    </source>
</evidence>
<evidence type="ECO:0000256" key="9">
    <source>
        <dbReference type="ARBA" id="ARBA00022777"/>
    </source>
</evidence>
<name>F9Y6L7_KETVW</name>
<dbReference type="NCBIfam" id="TIGR00682">
    <property type="entry name" value="lpxK"/>
    <property type="match status" value="1"/>
</dbReference>
<evidence type="ECO:0000256" key="4">
    <source>
        <dbReference type="ARBA" id="ARBA00016436"/>
    </source>
</evidence>
<evidence type="ECO:0000256" key="2">
    <source>
        <dbReference type="ARBA" id="ARBA00004870"/>
    </source>
</evidence>
<dbReference type="Proteomes" id="UP000000692">
    <property type="component" value="Chromosome"/>
</dbReference>
<dbReference type="HAMAP" id="MF_00409">
    <property type="entry name" value="LpxK"/>
    <property type="match status" value="1"/>
</dbReference>
<dbReference type="EMBL" id="CP002018">
    <property type="protein sequence ID" value="AEM42137.1"/>
    <property type="molecule type" value="Genomic_DNA"/>
</dbReference>
<dbReference type="Pfam" id="PF02606">
    <property type="entry name" value="LpxK"/>
    <property type="match status" value="1"/>
</dbReference>
<dbReference type="AlphaFoldDB" id="F9Y6L7"/>
<feature type="binding site" evidence="13">
    <location>
        <begin position="54"/>
        <end position="61"/>
    </location>
    <ligand>
        <name>ATP</name>
        <dbReference type="ChEBI" id="CHEBI:30616"/>
    </ligand>
</feature>
<dbReference type="PANTHER" id="PTHR42724">
    <property type="entry name" value="TETRAACYLDISACCHARIDE 4'-KINASE"/>
    <property type="match status" value="1"/>
</dbReference>
<comment type="similarity">
    <text evidence="13">Belongs to the LpxK family.</text>
</comment>
<keyword evidence="6 13" id="KW-0441">Lipid A biosynthesis</keyword>
<dbReference type="RefSeq" id="WP_013385526.1">
    <property type="nucleotide sequence ID" value="NC_017384.1"/>
</dbReference>
<dbReference type="UniPathway" id="UPA00359">
    <property type="reaction ID" value="UER00482"/>
</dbReference>
<keyword evidence="11 13" id="KW-0443">Lipid metabolism</keyword>
<gene>
    <name evidence="13 14" type="primary">lpxK</name>
    <name evidence="14" type="ordered locus">KVU_2298</name>
</gene>
<dbReference type="OrthoDB" id="9766423at2"/>
<organism evidence="14 15">
    <name type="scientific">Ketogulonicigenium vulgare (strain WSH-001)</name>
    <dbReference type="NCBI Taxonomy" id="759362"/>
    <lineage>
        <taxon>Bacteria</taxon>
        <taxon>Pseudomonadati</taxon>
        <taxon>Pseudomonadota</taxon>
        <taxon>Alphaproteobacteria</taxon>
        <taxon>Rhodobacterales</taxon>
        <taxon>Roseobacteraceae</taxon>
        <taxon>Ketogulonicigenium</taxon>
    </lineage>
</organism>
<dbReference type="GO" id="GO:0005886">
    <property type="term" value="C:plasma membrane"/>
    <property type="evidence" value="ECO:0007669"/>
    <property type="project" value="TreeGrafter"/>
</dbReference>
<protein>
    <recommendedName>
        <fullName evidence="4 13">Tetraacyldisaccharide 4'-kinase</fullName>
        <ecNumber evidence="3 13">2.7.1.130</ecNumber>
    </recommendedName>
    <alternativeName>
        <fullName evidence="12 13">Lipid A 4'-kinase</fullName>
    </alternativeName>
</protein>
<dbReference type="GO" id="GO:0005524">
    <property type="term" value="F:ATP binding"/>
    <property type="evidence" value="ECO:0007669"/>
    <property type="project" value="UniProtKB-UniRule"/>
</dbReference>
<comment type="catalytic activity">
    <reaction evidence="13">
        <text>a lipid A disaccharide + ATP = a lipid IVA + ADP + H(+)</text>
        <dbReference type="Rhea" id="RHEA:67840"/>
        <dbReference type="ChEBI" id="CHEBI:15378"/>
        <dbReference type="ChEBI" id="CHEBI:30616"/>
        <dbReference type="ChEBI" id="CHEBI:176343"/>
        <dbReference type="ChEBI" id="CHEBI:176425"/>
        <dbReference type="ChEBI" id="CHEBI:456216"/>
        <dbReference type="EC" id="2.7.1.130"/>
    </reaction>
</comment>
<keyword evidence="5 13" id="KW-0444">Lipid biosynthesis</keyword>
<dbReference type="HOGENOM" id="CLU_038816_0_0_5"/>
<evidence type="ECO:0000256" key="11">
    <source>
        <dbReference type="ARBA" id="ARBA00023098"/>
    </source>
</evidence>
<evidence type="ECO:0000256" key="3">
    <source>
        <dbReference type="ARBA" id="ARBA00012071"/>
    </source>
</evidence>
<dbReference type="GO" id="GO:0009244">
    <property type="term" value="P:lipopolysaccharide core region biosynthetic process"/>
    <property type="evidence" value="ECO:0007669"/>
    <property type="project" value="TreeGrafter"/>
</dbReference>
<dbReference type="KEGG" id="kvl:KVU_2298"/>
<evidence type="ECO:0000256" key="10">
    <source>
        <dbReference type="ARBA" id="ARBA00022840"/>
    </source>
</evidence>
<dbReference type="PANTHER" id="PTHR42724:SF1">
    <property type="entry name" value="TETRAACYLDISACCHARIDE 4'-KINASE, MITOCHONDRIAL-RELATED"/>
    <property type="match status" value="1"/>
</dbReference>
<keyword evidence="8 13" id="KW-0547">Nucleotide-binding</keyword>
<evidence type="ECO:0000256" key="6">
    <source>
        <dbReference type="ARBA" id="ARBA00022556"/>
    </source>
</evidence>
<evidence type="ECO:0000256" key="7">
    <source>
        <dbReference type="ARBA" id="ARBA00022679"/>
    </source>
</evidence>
<dbReference type="GO" id="GO:0009245">
    <property type="term" value="P:lipid A biosynthetic process"/>
    <property type="evidence" value="ECO:0007669"/>
    <property type="project" value="UniProtKB-UniRule"/>
</dbReference>
<comment type="function">
    <text evidence="1 13">Transfers the gamma-phosphate of ATP to the 4'-position of a tetraacyldisaccharide 1-phosphate intermediate (termed DS-1-P) to form tetraacyldisaccharide 1,4'-bis-phosphate (lipid IVA).</text>
</comment>